<dbReference type="Proteomes" id="UP000299102">
    <property type="component" value="Unassembled WGS sequence"/>
</dbReference>
<name>A0A4C2A8Z4_EUMVA</name>
<evidence type="ECO:0000313" key="2">
    <source>
        <dbReference type="EMBL" id="GBP95803.1"/>
    </source>
</evidence>
<keyword evidence="3" id="KW-1185">Reference proteome</keyword>
<keyword evidence="1" id="KW-0812">Transmembrane</keyword>
<evidence type="ECO:0000313" key="3">
    <source>
        <dbReference type="Proteomes" id="UP000299102"/>
    </source>
</evidence>
<keyword evidence="1" id="KW-0472">Membrane</keyword>
<sequence length="98" mass="11105">MKIGRVEIAFSSNVNCRKTTLDEIYPPTLFSPAFYLVYLFFSSFAREYWTLLVANACAGLVTGILRACVRATHIFRSVSSIPPRSIERLTQQCFHTPP</sequence>
<evidence type="ECO:0000256" key="1">
    <source>
        <dbReference type="SAM" id="Phobius"/>
    </source>
</evidence>
<comment type="caution">
    <text evidence="2">The sequence shown here is derived from an EMBL/GenBank/DDBJ whole genome shotgun (WGS) entry which is preliminary data.</text>
</comment>
<dbReference type="AlphaFoldDB" id="A0A4C2A8Z4"/>
<feature type="transmembrane region" description="Helical" evidence="1">
    <location>
        <begin position="48"/>
        <end position="69"/>
    </location>
</feature>
<feature type="transmembrane region" description="Helical" evidence="1">
    <location>
        <begin position="24"/>
        <end position="42"/>
    </location>
</feature>
<gene>
    <name evidence="2" type="ORF">EVAR_7524_1</name>
</gene>
<dbReference type="EMBL" id="BGZK01002683">
    <property type="protein sequence ID" value="GBP95803.1"/>
    <property type="molecule type" value="Genomic_DNA"/>
</dbReference>
<accession>A0A4C2A8Z4</accession>
<organism evidence="2 3">
    <name type="scientific">Eumeta variegata</name>
    <name type="common">Bagworm moth</name>
    <name type="synonym">Eumeta japonica</name>
    <dbReference type="NCBI Taxonomy" id="151549"/>
    <lineage>
        <taxon>Eukaryota</taxon>
        <taxon>Metazoa</taxon>
        <taxon>Ecdysozoa</taxon>
        <taxon>Arthropoda</taxon>
        <taxon>Hexapoda</taxon>
        <taxon>Insecta</taxon>
        <taxon>Pterygota</taxon>
        <taxon>Neoptera</taxon>
        <taxon>Endopterygota</taxon>
        <taxon>Lepidoptera</taxon>
        <taxon>Glossata</taxon>
        <taxon>Ditrysia</taxon>
        <taxon>Tineoidea</taxon>
        <taxon>Psychidae</taxon>
        <taxon>Oiketicinae</taxon>
        <taxon>Eumeta</taxon>
    </lineage>
</organism>
<proteinExistence type="predicted"/>
<protein>
    <submittedName>
        <fullName evidence="2">Uncharacterized protein</fullName>
    </submittedName>
</protein>
<reference evidence="2 3" key="1">
    <citation type="journal article" date="2019" name="Commun. Biol.">
        <title>The bagworm genome reveals a unique fibroin gene that provides high tensile strength.</title>
        <authorList>
            <person name="Kono N."/>
            <person name="Nakamura H."/>
            <person name="Ohtoshi R."/>
            <person name="Tomita M."/>
            <person name="Numata K."/>
            <person name="Arakawa K."/>
        </authorList>
    </citation>
    <scope>NUCLEOTIDE SEQUENCE [LARGE SCALE GENOMIC DNA]</scope>
</reference>
<keyword evidence="1" id="KW-1133">Transmembrane helix</keyword>